<feature type="domain" description="U3 small nucleolar RNA-associated protein 6 N-terminal" evidence="6">
    <location>
        <begin position="9"/>
        <end position="91"/>
    </location>
</feature>
<reference evidence="9" key="2">
    <citation type="journal article" date="2007" name="PLoS Biol.">
        <title>Survey sequencing and comparative analysis of the elephant shark (Callorhinchus milii) genome.</title>
        <authorList>
            <person name="Venkatesh B."/>
            <person name="Kirkness E.F."/>
            <person name="Loh Y.H."/>
            <person name="Halpern A.L."/>
            <person name="Lee A.P."/>
            <person name="Johnson J."/>
            <person name="Dandona N."/>
            <person name="Viswanathan L.D."/>
            <person name="Tay A."/>
            <person name="Venter J.C."/>
            <person name="Strausberg R.L."/>
            <person name="Brenner S."/>
        </authorList>
    </citation>
    <scope>NUCLEOTIDE SEQUENCE [LARGE SCALE GENOMIC DNA]</scope>
</reference>
<dbReference type="Pfam" id="PF08640">
    <property type="entry name" value="U3_assoc_6"/>
    <property type="match status" value="1"/>
</dbReference>
<evidence type="ECO:0000256" key="5">
    <source>
        <dbReference type="ARBA" id="ARBA00023242"/>
    </source>
</evidence>
<dbReference type="InterPro" id="IPR011990">
    <property type="entry name" value="TPR-like_helical_dom_sf"/>
</dbReference>
<protein>
    <submittedName>
        <fullName evidence="8">UTP6 small subunit processome component</fullName>
    </submittedName>
</protein>
<dbReference type="InterPro" id="IPR055347">
    <property type="entry name" value="UTP6_N"/>
</dbReference>
<evidence type="ECO:0000313" key="9">
    <source>
        <dbReference type="Proteomes" id="UP000314986"/>
    </source>
</evidence>
<feature type="domain" description="U3 small nucleolar RNA-associated protein 6 homolog C-terminal" evidence="7">
    <location>
        <begin position="407"/>
        <end position="549"/>
    </location>
</feature>
<dbReference type="InterPro" id="IPR056907">
    <property type="entry name" value="UTP6_C"/>
</dbReference>
<dbReference type="PANTHER" id="PTHR23271:SF1">
    <property type="entry name" value="U3 SMALL NUCLEOLAR RNA-ASSOCIATED PROTEIN 6 HOMOLOG"/>
    <property type="match status" value="1"/>
</dbReference>
<evidence type="ECO:0000313" key="8">
    <source>
        <dbReference type="Ensembl" id="ENSCMIP00000012369.1"/>
    </source>
</evidence>
<name>A0A4W3HTA0_CALMI</name>
<keyword evidence="5" id="KW-0539">Nucleus</keyword>
<dbReference type="Proteomes" id="UP000314986">
    <property type="component" value="Unassembled WGS sequence"/>
</dbReference>
<comment type="subcellular location">
    <subcellularLocation>
        <location evidence="1">Nucleus</location>
        <location evidence="1">Nucleolus</location>
    </subcellularLocation>
</comment>
<dbReference type="GO" id="GO:0000462">
    <property type="term" value="P:maturation of SSU-rRNA from tricistronic rRNA transcript (SSU-rRNA, 5.8S rRNA, LSU-rRNA)"/>
    <property type="evidence" value="ECO:0007669"/>
    <property type="project" value="InterPro"/>
</dbReference>
<keyword evidence="4" id="KW-0677">Repeat</keyword>
<dbReference type="Gene3D" id="1.25.40.10">
    <property type="entry name" value="Tetratricopeptide repeat domain"/>
    <property type="match status" value="2"/>
</dbReference>
<keyword evidence="9" id="KW-1185">Reference proteome</keyword>
<evidence type="ECO:0000259" key="7">
    <source>
        <dbReference type="Pfam" id="PF24892"/>
    </source>
</evidence>
<dbReference type="Ensembl" id="ENSCMIT00000012657.1">
    <property type="protein sequence ID" value="ENSCMIP00000012369.1"/>
    <property type="gene ID" value="ENSCMIG00000006224.1"/>
</dbReference>
<dbReference type="InterPro" id="IPR003107">
    <property type="entry name" value="HAT"/>
</dbReference>
<reference evidence="8" key="4">
    <citation type="submission" date="2025-08" db="UniProtKB">
        <authorList>
            <consortium name="Ensembl"/>
        </authorList>
    </citation>
    <scope>IDENTIFICATION</scope>
</reference>
<evidence type="ECO:0000256" key="4">
    <source>
        <dbReference type="ARBA" id="ARBA00022737"/>
    </source>
</evidence>
<dbReference type="GeneTree" id="ENSGT00390000016493"/>
<accession>A0A4W3HTA0</accession>
<dbReference type="Pfam" id="PF24892">
    <property type="entry name" value="UTP6_C"/>
    <property type="match status" value="2"/>
</dbReference>
<dbReference type="PANTHER" id="PTHR23271">
    <property type="entry name" value="HEPATOCELLULAR CARCINOMA-ASSOCIATED ANTIGEN 66"/>
    <property type="match status" value="1"/>
</dbReference>
<organism evidence="8 9">
    <name type="scientific">Callorhinchus milii</name>
    <name type="common">Ghost shark</name>
    <dbReference type="NCBI Taxonomy" id="7868"/>
    <lineage>
        <taxon>Eukaryota</taxon>
        <taxon>Metazoa</taxon>
        <taxon>Chordata</taxon>
        <taxon>Craniata</taxon>
        <taxon>Vertebrata</taxon>
        <taxon>Chondrichthyes</taxon>
        <taxon>Holocephali</taxon>
        <taxon>Chimaeriformes</taxon>
        <taxon>Callorhinchidae</taxon>
        <taxon>Callorhinchus</taxon>
    </lineage>
</organism>
<dbReference type="SUPFAM" id="SSF48452">
    <property type="entry name" value="TPR-like"/>
    <property type="match status" value="2"/>
</dbReference>
<feature type="domain" description="U3 small nucleolar RNA-associated protein 6 homolog C-terminal" evidence="7">
    <location>
        <begin position="298"/>
        <end position="352"/>
    </location>
</feature>
<evidence type="ECO:0000256" key="1">
    <source>
        <dbReference type="ARBA" id="ARBA00004604"/>
    </source>
</evidence>
<dbReference type="AlphaFoldDB" id="A0A4W3HTA0"/>
<comment type="similarity">
    <text evidence="2">Belongs to the UTP6 family.</text>
</comment>
<proteinExistence type="inferred from homology"/>
<reference evidence="9" key="3">
    <citation type="journal article" date="2014" name="Nature">
        <title>Elephant shark genome provides unique insights into gnathostome evolution.</title>
        <authorList>
            <consortium name="International Elephant Shark Genome Sequencing Consortium"/>
            <person name="Venkatesh B."/>
            <person name="Lee A.P."/>
            <person name="Ravi V."/>
            <person name="Maurya A.K."/>
            <person name="Lian M.M."/>
            <person name="Swann J.B."/>
            <person name="Ohta Y."/>
            <person name="Flajnik M.F."/>
            <person name="Sutoh Y."/>
            <person name="Kasahara M."/>
            <person name="Hoon S."/>
            <person name="Gangu V."/>
            <person name="Roy S.W."/>
            <person name="Irimia M."/>
            <person name="Korzh V."/>
            <person name="Kondrychyn I."/>
            <person name="Lim Z.W."/>
            <person name="Tay B.H."/>
            <person name="Tohari S."/>
            <person name="Kong K.W."/>
            <person name="Ho S."/>
            <person name="Lorente-Galdos B."/>
            <person name="Quilez J."/>
            <person name="Marques-Bonet T."/>
            <person name="Raney B.J."/>
            <person name="Ingham P.W."/>
            <person name="Tay A."/>
            <person name="Hillier L.W."/>
            <person name="Minx P."/>
            <person name="Boehm T."/>
            <person name="Wilson R.K."/>
            <person name="Brenner S."/>
            <person name="Warren W.C."/>
        </authorList>
    </citation>
    <scope>NUCLEOTIDE SEQUENCE [LARGE SCALE GENOMIC DNA]</scope>
</reference>
<evidence type="ECO:0000256" key="3">
    <source>
        <dbReference type="ARBA" id="ARBA00022552"/>
    </source>
</evidence>
<reference evidence="8" key="5">
    <citation type="submission" date="2025-09" db="UniProtKB">
        <authorList>
            <consortium name="Ensembl"/>
        </authorList>
    </citation>
    <scope>IDENTIFICATION</scope>
</reference>
<gene>
    <name evidence="8" type="primary">utp6</name>
</gene>
<dbReference type="GO" id="GO:0034388">
    <property type="term" value="C:Pwp2p-containing subcomplex of 90S preribosome"/>
    <property type="evidence" value="ECO:0007669"/>
    <property type="project" value="TreeGrafter"/>
</dbReference>
<reference evidence="9" key="1">
    <citation type="journal article" date="2006" name="Science">
        <title>Ancient noncoding elements conserved in the human genome.</title>
        <authorList>
            <person name="Venkatesh B."/>
            <person name="Kirkness E.F."/>
            <person name="Loh Y.H."/>
            <person name="Halpern A.L."/>
            <person name="Lee A.P."/>
            <person name="Johnson J."/>
            <person name="Dandona N."/>
            <person name="Viswanathan L.D."/>
            <person name="Tay A."/>
            <person name="Venter J.C."/>
            <person name="Strausberg R.L."/>
            <person name="Brenner S."/>
        </authorList>
    </citation>
    <scope>NUCLEOTIDE SEQUENCE [LARGE SCALE GENOMIC DNA]</scope>
</reference>
<dbReference type="GO" id="GO:0030515">
    <property type="term" value="F:snoRNA binding"/>
    <property type="evidence" value="ECO:0007669"/>
    <property type="project" value="InterPro"/>
</dbReference>
<keyword evidence="3" id="KW-0698">rRNA processing</keyword>
<evidence type="ECO:0000256" key="2">
    <source>
        <dbReference type="ARBA" id="ARBA00010734"/>
    </source>
</evidence>
<evidence type="ECO:0000259" key="6">
    <source>
        <dbReference type="Pfam" id="PF08640"/>
    </source>
</evidence>
<dbReference type="GO" id="GO:0032040">
    <property type="term" value="C:small-subunit processome"/>
    <property type="evidence" value="ECO:0007669"/>
    <property type="project" value="TreeGrafter"/>
</dbReference>
<sequence>MAEGAQLGLEQQLPVLQQLERVGLFTHHEIRAVVRKTSALEYKLHRRALSKEHFINFIQYEINFLELIKKRRARIGYTFKKDEIEYIIINRIHNVFKGATEKWKDSSGQWVLMALFISQNNKLRLSKVFSAMLAIHPDKPALWIMAAKWELEDRTASESARHLFLRGLRFHPKSHKLYQEYFRMELMHAEKLQKEKTSKSAYPKEILQGELARVVYKNAIEKIPGDAEFHLSLLTIAALFSFTQELQREILQDLQTLHTNNATTWDFLARRELEAEPLPLAGVLPRLQACDVSRREGRCHAVYEEAVCKVPTEAVWKCYITFCLERFKRKSNNKALREMVSNKESTAVTTAGDEGAAGSKSKVSYYSFLGPVWTVAANTELLIAEQGVASGLSGQCCSYTHYLPLSQDSLPLWTLWLDWSENTNSQEEIEAIYQKALLSPIKPVSVAVKEKYLDWAHRTAGYRGAKRVFNSLRESRPFSLEFFRKMIEIEKEQEACKMLQLREVYERALREFGSTDADLWLDYIWEEHSHPHGQPCNVGKLHWRAMQALQGEGVEHFVTQYTLLQTGHLEQE</sequence>
<dbReference type="InterPro" id="IPR013949">
    <property type="entry name" value="Utp6"/>
</dbReference>
<dbReference type="SMART" id="SM00386">
    <property type="entry name" value="HAT"/>
    <property type="match status" value="6"/>
</dbReference>